<dbReference type="SUPFAM" id="SSF143437">
    <property type="entry name" value="THUMP domain-like"/>
    <property type="match status" value="1"/>
</dbReference>
<evidence type="ECO:0008006" key="4">
    <source>
        <dbReference type="Google" id="ProtNLM"/>
    </source>
</evidence>
<dbReference type="AlphaFoldDB" id="A4S445"/>
<dbReference type="OrthoDB" id="10420606at2759"/>
<reference evidence="2 3" key="1">
    <citation type="journal article" date="2007" name="Proc. Natl. Acad. Sci. U.S.A.">
        <title>The tiny eukaryote Ostreococcus provides genomic insights into the paradox of plankton speciation.</title>
        <authorList>
            <person name="Palenik B."/>
            <person name="Grimwood J."/>
            <person name="Aerts A."/>
            <person name="Rouze P."/>
            <person name="Salamov A."/>
            <person name="Putnam N."/>
            <person name="Dupont C."/>
            <person name="Jorgensen R."/>
            <person name="Derelle E."/>
            <person name="Rombauts S."/>
            <person name="Zhou K."/>
            <person name="Otillar R."/>
            <person name="Merchant S.S."/>
            <person name="Podell S."/>
            <person name="Gaasterland T."/>
            <person name="Napoli C."/>
            <person name="Gendler K."/>
            <person name="Manuell A."/>
            <person name="Tai V."/>
            <person name="Vallon O."/>
            <person name="Piganeau G."/>
            <person name="Jancek S."/>
            <person name="Heijde M."/>
            <person name="Jabbari K."/>
            <person name="Bowler C."/>
            <person name="Lohr M."/>
            <person name="Robbens S."/>
            <person name="Werner G."/>
            <person name="Dubchak I."/>
            <person name="Pazour G.J."/>
            <person name="Ren Q."/>
            <person name="Paulsen I."/>
            <person name="Delwiche C."/>
            <person name="Schmutz J."/>
            <person name="Rokhsar D."/>
            <person name="Van de Peer Y."/>
            <person name="Moreau H."/>
            <person name="Grigoriev I.V."/>
        </authorList>
    </citation>
    <scope>NUCLEOTIDE SEQUENCE [LARGE SCALE GENOMIC DNA]</scope>
    <source>
        <strain evidence="2 3">CCE9901</strain>
    </source>
</reference>
<dbReference type="OMA" id="PTHISRM"/>
<dbReference type="InterPro" id="IPR040183">
    <property type="entry name" value="THUMPD1-like"/>
</dbReference>
<gene>
    <name evidence="2" type="ORF">OSTLU_93384</name>
</gene>
<dbReference type="Gramene" id="ABO98324">
    <property type="protein sequence ID" value="ABO98324"/>
    <property type="gene ID" value="OSTLU_93384"/>
</dbReference>
<evidence type="ECO:0000313" key="2">
    <source>
        <dbReference type="EMBL" id="ABO98324.1"/>
    </source>
</evidence>
<evidence type="ECO:0000313" key="3">
    <source>
        <dbReference type="Proteomes" id="UP000001568"/>
    </source>
</evidence>
<feature type="compositionally biased region" description="Polar residues" evidence="1">
    <location>
        <begin position="1"/>
        <end position="20"/>
    </location>
</feature>
<protein>
    <recommendedName>
        <fullName evidence="4">THUMP domain-containing protein</fullName>
    </recommendedName>
</protein>
<organism evidence="2 3">
    <name type="scientific">Ostreococcus lucimarinus (strain CCE9901)</name>
    <dbReference type="NCBI Taxonomy" id="436017"/>
    <lineage>
        <taxon>Eukaryota</taxon>
        <taxon>Viridiplantae</taxon>
        <taxon>Chlorophyta</taxon>
        <taxon>Mamiellophyceae</taxon>
        <taxon>Mamiellales</taxon>
        <taxon>Bathycoccaceae</taxon>
        <taxon>Ostreococcus</taxon>
    </lineage>
</organism>
<dbReference type="RefSeq" id="XP_001420031.1">
    <property type="nucleotide sequence ID" value="XM_001419994.1"/>
</dbReference>
<dbReference type="GO" id="GO:0006400">
    <property type="term" value="P:tRNA modification"/>
    <property type="evidence" value="ECO:0007669"/>
    <property type="project" value="InterPro"/>
</dbReference>
<evidence type="ECO:0000256" key="1">
    <source>
        <dbReference type="SAM" id="MobiDB-lite"/>
    </source>
</evidence>
<dbReference type="EMBL" id="CP000590">
    <property type="protein sequence ID" value="ABO98324.1"/>
    <property type="molecule type" value="Genomic_DNA"/>
</dbReference>
<dbReference type="Proteomes" id="UP000001568">
    <property type="component" value="Chromosome 10"/>
</dbReference>
<dbReference type="HOGENOM" id="CLU_1181609_0_0_1"/>
<name>A4S445_OSTLU</name>
<sequence>MSQPEESQPMDSQPTPSQGAVTLPEYAAPEWLNSAGASQRGFFITRQGASEIALASDEAQKIIESAAPEWKKGHGKDDAKPYESAKIVSLPDVDNAAYVALEPSDCSTDVGALATWIVEQLGEGAKFLQRPTHISRMIPVEGISGELDLVALAANVLPKHFDAIRRRGLRSATYEVIYEELHPSVHLFPSIVNAAIGDCLPEGYEIDLKKPSHSIICVVAGATAFMSVVEHYREKSKHFALHKALSAAA</sequence>
<dbReference type="GeneID" id="5004180"/>
<keyword evidence="3" id="KW-1185">Reference proteome</keyword>
<dbReference type="CDD" id="cd11717">
    <property type="entry name" value="THUMP_THUMPD1_like"/>
    <property type="match status" value="1"/>
</dbReference>
<feature type="region of interest" description="Disordered" evidence="1">
    <location>
        <begin position="1"/>
        <end position="26"/>
    </location>
</feature>
<dbReference type="GO" id="GO:0003723">
    <property type="term" value="F:RNA binding"/>
    <property type="evidence" value="ECO:0007669"/>
    <property type="project" value="InterPro"/>
</dbReference>
<dbReference type="KEGG" id="olu:OSTLU_93384"/>
<accession>A4S445</accession>
<proteinExistence type="predicted"/>